<feature type="region of interest" description="Disordered" evidence="2">
    <location>
        <begin position="325"/>
        <end position="358"/>
    </location>
</feature>
<dbReference type="PROSITE" id="PS50020">
    <property type="entry name" value="WW_DOMAIN_2"/>
    <property type="match status" value="1"/>
</dbReference>
<evidence type="ECO:0000313" key="5">
    <source>
        <dbReference type="Proteomes" id="UP000053201"/>
    </source>
</evidence>
<keyword evidence="1" id="KW-0175">Coiled coil</keyword>
<accession>A0A0L0H6F2</accession>
<dbReference type="InParanoid" id="A0A0L0H6F2"/>
<feature type="region of interest" description="Disordered" evidence="2">
    <location>
        <begin position="659"/>
        <end position="697"/>
    </location>
</feature>
<evidence type="ECO:0000259" key="3">
    <source>
        <dbReference type="PROSITE" id="PS50020"/>
    </source>
</evidence>
<feature type="region of interest" description="Disordered" evidence="2">
    <location>
        <begin position="891"/>
        <end position="942"/>
    </location>
</feature>
<dbReference type="STRING" id="645134.A0A0L0H6F2"/>
<dbReference type="InterPro" id="IPR053233">
    <property type="entry name" value="ABRA-related"/>
</dbReference>
<name>A0A0L0H6F2_SPIPD</name>
<dbReference type="RefSeq" id="XP_016604842.1">
    <property type="nucleotide sequence ID" value="XM_016756158.1"/>
</dbReference>
<dbReference type="EMBL" id="KQ257467">
    <property type="protein sequence ID" value="KNC96802.1"/>
    <property type="molecule type" value="Genomic_DNA"/>
</dbReference>
<dbReference type="eggNOG" id="ENOG502QR4A">
    <property type="taxonomic scope" value="Eukaryota"/>
</dbReference>
<reference evidence="4 5" key="1">
    <citation type="submission" date="2009-08" db="EMBL/GenBank/DDBJ databases">
        <title>The Genome Sequence of Spizellomyces punctatus strain DAOM BR117.</title>
        <authorList>
            <consortium name="The Broad Institute Genome Sequencing Platform"/>
            <person name="Russ C."/>
            <person name="Cuomo C."/>
            <person name="Shea T."/>
            <person name="Young S.K."/>
            <person name="Zeng Q."/>
            <person name="Koehrsen M."/>
            <person name="Haas B."/>
            <person name="Borodovsky M."/>
            <person name="Guigo R."/>
            <person name="Alvarado L."/>
            <person name="Berlin A."/>
            <person name="Bochicchio J."/>
            <person name="Borenstein D."/>
            <person name="Chapman S."/>
            <person name="Chen Z."/>
            <person name="Engels R."/>
            <person name="Freedman E."/>
            <person name="Gellesch M."/>
            <person name="Goldberg J."/>
            <person name="Griggs A."/>
            <person name="Gujja S."/>
            <person name="Heiman D."/>
            <person name="Hepburn T."/>
            <person name="Howarth C."/>
            <person name="Jen D."/>
            <person name="Larson L."/>
            <person name="Lewis B."/>
            <person name="Mehta T."/>
            <person name="Park D."/>
            <person name="Pearson M."/>
            <person name="Roberts A."/>
            <person name="Saif S."/>
            <person name="Shenoy N."/>
            <person name="Sisk P."/>
            <person name="Stolte C."/>
            <person name="Sykes S."/>
            <person name="Thomson T."/>
            <person name="Walk T."/>
            <person name="White J."/>
            <person name="Yandava C."/>
            <person name="Burger G."/>
            <person name="Gray M.W."/>
            <person name="Holland P.W.H."/>
            <person name="King N."/>
            <person name="Lang F.B.F."/>
            <person name="Roger A.J."/>
            <person name="Ruiz-Trillo I."/>
            <person name="Lander E."/>
            <person name="Nusbaum C."/>
        </authorList>
    </citation>
    <scope>NUCLEOTIDE SEQUENCE [LARGE SCALE GENOMIC DNA]</scope>
    <source>
        <strain evidence="4 5">DAOM BR117</strain>
    </source>
</reference>
<dbReference type="Proteomes" id="UP000053201">
    <property type="component" value="Unassembled WGS sequence"/>
</dbReference>
<feature type="compositionally biased region" description="Polar residues" evidence="2">
    <location>
        <begin position="906"/>
        <end position="919"/>
    </location>
</feature>
<feature type="compositionally biased region" description="Low complexity" evidence="2">
    <location>
        <begin position="541"/>
        <end position="556"/>
    </location>
</feature>
<feature type="coiled-coil region" evidence="1">
    <location>
        <begin position="621"/>
        <end position="655"/>
    </location>
</feature>
<dbReference type="OMA" id="IREYAYF"/>
<feature type="region of interest" description="Disordered" evidence="2">
    <location>
        <begin position="521"/>
        <end position="560"/>
    </location>
</feature>
<dbReference type="VEuPathDB" id="FungiDB:SPPG_08004"/>
<dbReference type="Gene3D" id="3.30.1470.10">
    <property type="entry name" value="Photosystem I PsaD, reaction center subunit II"/>
    <property type="match status" value="1"/>
</dbReference>
<keyword evidence="5" id="KW-1185">Reference proteome</keyword>
<dbReference type="AlphaFoldDB" id="A0A0L0H6F2"/>
<feature type="region of interest" description="Disordered" evidence="2">
    <location>
        <begin position="268"/>
        <end position="312"/>
    </location>
</feature>
<feature type="compositionally biased region" description="Polar residues" evidence="2">
    <location>
        <begin position="158"/>
        <end position="171"/>
    </location>
</feature>
<dbReference type="InterPro" id="IPR001202">
    <property type="entry name" value="WW_dom"/>
</dbReference>
<evidence type="ECO:0000256" key="2">
    <source>
        <dbReference type="SAM" id="MobiDB-lite"/>
    </source>
</evidence>
<dbReference type="GeneID" id="27691185"/>
<gene>
    <name evidence="4" type="ORF">SPPG_08004</name>
</gene>
<organism evidence="4 5">
    <name type="scientific">Spizellomyces punctatus (strain DAOM BR117)</name>
    <dbReference type="NCBI Taxonomy" id="645134"/>
    <lineage>
        <taxon>Eukaryota</taxon>
        <taxon>Fungi</taxon>
        <taxon>Fungi incertae sedis</taxon>
        <taxon>Chytridiomycota</taxon>
        <taxon>Chytridiomycota incertae sedis</taxon>
        <taxon>Chytridiomycetes</taxon>
        <taxon>Spizellomycetales</taxon>
        <taxon>Spizellomycetaceae</taxon>
        <taxon>Spizellomyces</taxon>
    </lineage>
</organism>
<feature type="compositionally biased region" description="Polar residues" evidence="2">
    <location>
        <begin position="328"/>
        <end position="349"/>
    </location>
</feature>
<dbReference type="PANTHER" id="PTHR21715:SF0">
    <property type="entry name" value="RH04127P"/>
    <property type="match status" value="1"/>
</dbReference>
<dbReference type="InterPro" id="IPR036020">
    <property type="entry name" value="WW_dom_sf"/>
</dbReference>
<dbReference type="PANTHER" id="PTHR21715">
    <property type="entry name" value="RH04127P"/>
    <property type="match status" value="1"/>
</dbReference>
<dbReference type="SMART" id="SM00456">
    <property type="entry name" value="WW"/>
    <property type="match status" value="1"/>
</dbReference>
<evidence type="ECO:0000256" key="1">
    <source>
        <dbReference type="SAM" id="Coils"/>
    </source>
</evidence>
<dbReference type="OrthoDB" id="6344460at2759"/>
<feature type="compositionally biased region" description="Basic and acidic residues" evidence="2">
    <location>
        <begin position="183"/>
        <end position="199"/>
    </location>
</feature>
<sequence length="974" mass="112441">MKNQTILEEEFDENYEPTQEEILDYAKFLGIDPEKEKHLLWIARESLKAPLPPNWKPCQTDDGNIYYFNFTTGESIWDHPCDEHYRNLYEREKAKGPPNERGAPGKTDKPTELGNATKLGTAGLKPALESDEESSANKDVDWDDIDEEDDDILDNLVRQQDISKGQKSQSRVNEDDDFNFDISSDKDDLIMHARPKDPKNMVGVMAGQEPEGKPKKTIDEMEEQEQERHKTAVEAIKRKWKAELERIENEEKTKASSASDQIRRKYREEIEKTEKTEREAAERNISDLRTKYAAERRSVEQEEQRRYDQETAEIKRRYEQQLRDFEATQKSQFDEQQSSLSRRQQTMSEAQLKFENDVSDIKQRNAEALEEVRKNELAKYNQELTKLKEEFAEKRAAMERDERTKLDKQMADLKEQLQDELERKLSKERSAAEKKVKEEHQENLDALIRRLSQEREVKEKDMSESYERETALRTSRLRQDLVEQNDAALEEERVRQREKLERLKGEWEAKIRTLEAEVNRKEKGLKARSSALDAGSRQEAELAALQSESELQLEQQRNQKEQLDREKLKLDLLEKELKAKRDQLQEEARNLTSAQRPSHIVSEQSAIASLEADLIAQRQKLESDRAAVRIAQAEVDRLRARVEAEKAALLEIDKQQVLARGRGGHKQKRDGLDGTRPKDLDVRGTGDAAQEVEGKSKPAEDISIIQEDYQRRLRDLAESLNSETPLDAGHENNWDLSPESEISEGVTTPVIVDEPDESELGLSLDALQADDLFGVRSQSPSTQLRYRLAQEEQQIKKTKKFLQRQRKSISARQQELEAARSKWKHDIEEISLKLAQKHDDFSAPVAKETKRDLVSYEIKEGKQQQRSGTLDEIEGELGKLLGLLRSTSSARRTIPSTPSYRHPQSPERSNATLTTPLHNSSDEIRSRTSPSNPAISQHRKRAWEVGHTRTEALLAEHNAWLKGFMARHSGVLSR</sequence>
<dbReference type="CDD" id="cd00201">
    <property type="entry name" value="WW"/>
    <property type="match status" value="1"/>
</dbReference>
<feature type="compositionally biased region" description="Basic and acidic residues" evidence="2">
    <location>
        <begin position="669"/>
        <end position="684"/>
    </location>
</feature>
<feature type="region of interest" description="Disordered" evidence="2">
    <location>
        <begin position="91"/>
        <end position="229"/>
    </location>
</feature>
<protein>
    <recommendedName>
        <fullName evidence="3">WW domain-containing protein</fullName>
    </recommendedName>
</protein>
<feature type="region of interest" description="Disordered" evidence="2">
    <location>
        <begin position="414"/>
        <end position="472"/>
    </location>
</feature>
<evidence type="ECO:0000313" key="4">
    <source>
        <dbReference type="EMBL" id="KNC96802.1"/>
    </source>
</evidence>
<feature type="compositionally biased region" description="Acidic residues" evidence="2">
    <location>
        <begin position="141"/>
        <end position="153"/>
    </location>
</feature>
<dbReference type="Pfam" id="PF00397">
    <property type="entry name" value="WW"/>
    <property type="match status" value="1"/>
</dbReference>
<dbReference type="SUPFAM" id="SSF51045">
    <property type="entry name" value="WW domain"/>
    <property type="match status" value="1"/>
</dbReference>
<feature type="domain" description="WW" evidence="3">
    <location>
        <begin position="49"/>
        <end position="82"/>
    </location>
</feature>
<feature type="compositionally biased region" description="Basic and acidic residues" evidence="2">
    <location>
        <begin position="210"/>
        <end position="219"/>
    </location>
</feature>
<proteinExistence type="predicted"/>